<gene>
    <name evidence="1" type="ORF">RHMOL_Rhmol12G0078600</name>
</gene>
<comment type="caution">
    <text evidence="1">The sequence shown here is derived from an EMBL/GenBank/DDBJ whole genome shotgun (WGS) entry which is preliminary data.</text>
</comment>
<accession>A0ACC0LGG2</accession>
<protein>
    <submittedName>
        <fullName evidence="1">Uncharacterized protein</fullName>
    </submittedName>
</protein>
<sequence>MIDKQEEKVMRGEKNNYGTDFLESLIKANHDPDETNRISIDDMVDECKNFYLAGQETGNGVLAWSTFLLAIHTDWQAIAKARKEVIELFGQENPNPEGIARLKTMSMILNETLRLYTPFTNLMRRVEREVRLGRLNIPANTELYILLPALRHDPEIWGQDVHLFKPERFAGVAKATSNNITGFIPFGFGPRMCVGLNFAANEAKIALSMILQCYKFTLSRNYVHDPIQINIVCPQKGIQIVLSKL</sequence>
<evidence type="ECO:0000313" key="1">
    <source>
        <dbReference type="EMBL" id="KAI8527479.1"/>
    </source>
</evidence>
<evidence type="ECO:0000313" key="2">
    <source>
        <dbReference type="Proteomes" id="UP001062846"/>
    </source>
</evidence>
<name>A0ACC0LGG2_RHOML</name>
<keyword evidence="2" id="KW-1185">Reference proteome</keyword>
<proteinExistence type="predicted"/>
<dbReference type="Proteomes" id="UP001062846">
    <property type="component" value="Chromosome 12"/>
</dbReference>
<dbReference type="EMBL" id="CM046399">
    <property type="protein sequence ID" value="KAI8527479.1"/>
    <property type="molecule type" value="Genomic_DNA"/>
</dbReference>
<reference evidence="1" key="1">
    <citation type="submission" date="2022-02" db="EMBL/GenBank/DDBJ databases">
        <title>Plant Genome Project.</title>
        <authorList>
            <person name="Zhang R.-G."/>
        </authorList>
    </citation>
    <scope>NUCLEOTIDE SEQUENCE</scope>
    <source>
        <strain evidence="1">AT1</strain>
    </source>
</reference>
<organism evidence="1 2">
    <name type="scientific">Rhododendron molle</name>
    <name type="common">Chinese azalea</name>
    <name type="synonym">Azalea mollis</name>
    <dbReference type="NCBI Taxonomy" id="49168"/>
    <lineage>
        <taxon>Eukaryota</taxon>
        <taxon>Viridiplantae</taxon>
        <taxon>Streptophyta</taxon>
        <taxon>Embryophyta</taxon>
        <taxon>Tracheophyta</taxon>
        <taxon>Spermatophyta</taxon>
        <taxon>Magnoliopsida</taxon>
        <taxon>eudicotyledons</taxon>
        <taxon>Gunneridae</taxon>
        <taxon>Pentapetalae</taxon>
        <taxon>asterids</taxon>
        <taxon>Ericales</taxon>
        <taxon>Ericaceae</taxon>
        <taxon>Ericoideae</taxon>
        <taxon>Rhodoreae</taxon>
        <taxon>Rhododendron</taxon>
    </lineage>
</organism>